<gene>
    <name evidence="1" type="ORF">NE237_018599</name>
</gene>
<dbReference type="EMBL" id="JAMYWD010000007">
    <property type="protein sequence ID" value="KAJ4966750.1"/>
    <property type="molecule type" value="Genomic_DNA"/>
</dbReference>
<keyword evidence="2" id="KW-1185">Reference proteome</keyword>
<organism evidence="1 2">
    <name type="scientific">Protea cynaroides</name>
    <dbReference type="NCBI Taxonomy" id="273540"/>
    <lineage>
        <taxon>Eukaryota</taxon>
        <taxon>Viridiplantae</taxon>
        <taxon>Streptophyta</taxon>
        <taxon>Embryophyta</taxon>
        <taxon>Tracheophyta</taxon>
        <taxon>Spermatophyta</taxon>
        <taxon>Magnoliopsida</taxon>
        <taxon>Proteales</taxon>
        <taxon>Proteaceae</taxon>
        <taxon>Protea</taxon>
    </lineage>
</organism>
<sequence length="181" mass="19888">MVEIPRISQHDGLGSVSVALEIDCFDPGLAAGESFSDVVYRGSGSIFWQRWKCCSMEWFCKIAFRLWDLHIDGPSVREVQSGRNLSLAVGCDLLSHAVVSTCKWRSYGDLRSHLEGMVDDPLFGYTGFVERGGPSAKATSHVGDLEGVEAVYRSGRIDLMMIVGSGDEQVQEMGYLNLESS</sequence>
<dbReference type="Proteomes" id="UP001141806">
    <property type="component" value="Unassembled WGS sequence"/>
</dbReference>
<accession>A0A9Q0QP59</accession>
<reference evidence="1" key="1">
    <citation type="journal article" date="2023" name="Plant J.">
        <title>The genome of the king protea, Protea cynaroides.</title>
        <authorList>
            <person name="Chang J."/>
            <person name="Duong T.A."/>
            <person name="Schoeman C."/>
            <person name="Ma X."/>
            <person name="Roodt D."/>
            <person name="Barker N."/>
            <person name="Li Z."/>
            <person name="Van de Peer Y."/>
            <person name="Mizrachi E."/>
        </authorList>
    </citation>
    <scope>NUCLEOTIDE SEQUENCE</scope>
    <source>
        <tissue evidence="1">Young leaves</tissue>
    </source>
</reference>
<name>A0A9Q0QP59_9MAGN</name>
<evidence type="ECO:0000313" key="1">
    <source>
        <dbReference type="EMBL" id="KAJ4966750.1"/>
    </source>
</evidence>
<evidence type="ECO:0000313" key="2">
    <source>
        <dbReference type="Proteomes" id="UP001141806"/>
    </source>
</evidence>
<dbReference type="AlphaFoldDB" id="A0A9Q0QP59"/>
<protein>
    <submittedName>
        <fullName evidence="1">Uncharacterized protein</fullName>
    </submittedName>
</protein>
<comment type="caution">
    <text evidence="1">The sequence shown here is derived from an EMBL/GenBank/DDBJ whole genome shotgun (WGS) entry which is preliminary data.</text>
</comment>
<proteinExistence type="predicted"/>